<feature type="transmembrane region" description="Helical" evidence="1">
    <location>
        <begin position="38"/>
        <end position="57"/>
    </location>
</feature>
<evidence type="ECO:0000313" key="2">
    <source>
        <dbReference type="EMBL" id="MSS59226.1"/>
    </source>
</evidence>
<keyword evidence="1" id="KW-1133">Transmembrane helix</keyword>
<dbReference type="Proteomes" id="UP000461880">
    <property type="component" value="Unassembled WGS sequence"/>
</dbReference>
<name>A0A7X2TH66_9FIRM</name>
<dbReference type="EMBL" id="VUMN01000026">
    <property type="protein sequence ID" value="MSS59226.1"/>
    <property type="molecule type" value="Genomic_DNA"/>
</dbReference>
<comment type="caution">
    <text evidence="2">The sequence shown here is derived from an EMBL/GenBank/DDBJ whole genome shotgun (WGS) entry which is preliminary data.</text>
</comment>
<proteinExistence type="predicted"/>
<dbReference type="RefSeq" id="WP_154505416.1">
    <property type="nucleotide sequence ID" value="NZ_VUMN01000026.1"/>
</dbReference>
<evidence type="ECO:0000313" key="3">
    <source>
        <dbReference type="Proteomes" id="UP000461880"/>
    </source>
</evidence>
<evidence type="ECO:0000256" key="1">
    <source>
        <dbReference type="SAM" id="Phobius"/>
    </source>
</evidence>
<keyword evidence="3" id="KW-1185">Reference proteome</keyword>
<organism evidence="2 3">
    <name type="scientific">Stecheria intestinalis</name>
    <dbReference type="NCBI Taxonomy" id="2606630"/>
    <lineage>
        <taxon>Bacteria</taxon>
        <taxon>Bacillati</taxon>
        <taxon>Bacillota</taxon>
        <taxon>Erysipelotrichia</taxon>
        <taxon>Erysipelotrichales</taxon>
        <taxon>Erysipelotrichaceae</taxon>
        <taxon>Stecheria</taxon>
    </lineage>
</organism>
<feature type="transmembrane region" description="Helical" evidence="1">
    <location>
        <begin position="63"/>
        <end position="88"/>
    </location>
</feature>
<accession>A0A7X2TH66</accession>
<sequence>MMFSAIVSPILLLHALAGALLALISVLFLNHAGHLSAVFWRLILSVSILMIAFPLIIFPDDFFSFSILLFLIFLAIGLCFLCAAIYLLSQSLRELSSYLQTRHRKT</sequence>
<feature type="transmembrane region" description="Helical" evidence="1">
    <location>
        <begin position="6"/>
        <end position="29"/>
    </location>
</feature>
<keyword evidence="1" id="KW-0812">Transmembrane</keyword>
<protein>
    <submittedName>
        <fullName evidence="2">Uncharacterized protein</fullName>
    </submittedName>
</protein>
<dbReference type="AlphaFoldDB" id="A0A7X2TH66"/>
<reference evidence="2 3" key="1">
    <citation type="submission" date="2019-08" db="EMBL/GenBank/DDBJ databases">
        <title>In-depth cultivation of the pig gut microbiome towards novel bacterial diversity and tailored functional studies.</title>
        <authorList>
            <person name="Wylensek D."/>
            <person name="Hitch T.C.A."/>
            <person name="Clavel T."/>
        </authorList>
    </citation>
    <scope>NUCLEOTIDE SEQUENCE [LARGE SCALE GENOMIC DNA]</scope>
    <source>
        <strain evidence="2 3">Oil+RF-744-GAM-WT-6</strain>
    </source>
</reference>
<keyword evidence="1" id="KW-0472">Membrane</keyword>
<gene>
    <name evidence="2" type="ORF">FYJ51_09995</name>
</gene>